<reference evidence="2" key="2">
    <citation type="submission" date="2020-09" db="EMBL/GenBank/DDBJ databases">
        <authorList>
            <person name="Sun Q."/>
            <person name="Ohkuma M."/>
        </authorList>
    </citation>
    <scope>NUCLEOTIDE SEQUENCE</scope>
    <source>
        <strain evidence="2">JCM 13306</strain>
    </source>
</reference>
<dbReference type="AlphaFoldDB" id="A0A919KGC5"/>
<dbReference type="EMBL" id="BNBA01000002">
    <property type="protein sequence ID" value="GHH47282.1"/>
    <property type="molecule type" value="Genomic_DNA"/>
</dbReference>
<sequence>MVLGRAASEVGMRLVLAETVSWSRSTTSPDWAWASGAANRARRAEQSRRRRGMGGTRGRK</sequence>
<accession>A0A919KGC5</accession>
<evidence type="ECO:0000313" key="2">
    <source>
        <dbReference type="EMBL" id="GHH47282.1"/>
    </source>
</evidence>
<evidence type="ECO:0000313" key="3">
    <source>
        <dbReference type="Proteomes" id="UP000623958"/>
    </source>
</evidence>
<comment type="caution">
    <text evidence="2">The sequence shown here is derived from an EMBL/GenBank/DDBJ whole genome shotgun (WGS) entry which is preliminary data.</text>
</comment>
<dbReference type="Proteomes" id="UP000623958">
    <property type="component" value="Unassembled WGS sequence"/>
</dbReference>
<feature type="region of interest" description="Disordered" evidence="1">
    <location>
        <begin position="35"/>
        <end position="60"/>
    </location>
</feature>
<feature type="compositionally biased region" description="Basic residues" evidence="1">
    <location>
        <begin position="48"/>
        <end position="60"/>
    </location>
</feature>
<proteinExistence type="predicted"/>
<reference evidence="2" key="1">
    <citation type="journal article" date="2014" name="Int. J. Syst. Evol. Microbiol.">
        <title>Complete genome sequence of Corynebacterium casei LMG S-19264T (=DSM 44701T), isolated from a smear-ripened cheese.</title>
        <authorList>
            <consortium name="US DOE Joint Genome Institute (JGI-PGF)"/>
            <person name="Walter F."/>
            <person name="Albersmeier A."/>
            <person name="Kalinowski J."/>
            <person name="Ruckert C."/>
        </authorList>
    </citation>
    <scope>NUCLEOTIDE SEQUENCE</scope>
    <source>
        <strain evidence="2">JCM 13306</strain>
    </source>
</reference>
<keyword evidence="3" id="KW-1185">Reference proteome</keyword>
<organism evidence="2 3">
    <name type="scientific">Xanthomonas boreopolis</name>
    <dbReference type="NCBI Taxonomy" id="86183"/>
    <lineage>
        <taxon>Bacteria</taxon>
        <taxon>Pseudomonadati</taxon>
        <taxon>Pseudomonadota</taxon>
        <taxon>Gammaproteobacteria</taxon>
        <taxon>Lysobacterales</taxon>
        <taxon>Lysobacteraceae</taxon>
        <taxon>Xanthomonas</taxon>
    </lineage>
</organism>
<protein>
    <submittedName>
        <fullName evidence="2">Uncharacterized protein</fullName>
    </submittedName>
</protein>
<name>A0A919KGC5_9XANT</name>
<evidence type="ECO:0000256" key="1">
    <source>
        <dbReference type="SAM" id="MobiDB-lite"/>
    </source>
</evidence>
<gene>
    <name evidence="2" type="ORF">GCM10009090_03500</name>
</gene>